<proteinExistence type="predicted"/>
<evidence type="ECO:0000313" key="1">
    <source>
        <dbReference type="EMBL" id="KGE17745.1"/>
    </source>
</evidence>
<evidence type="ECO:0000313" key="2">
    <source>
        <dbReference type="Proteomes" id="UP000029734"/>
    </source>
</evidence>
<dbReference type="AlphaFoldDB" id="A0A098M5C0"/>
<keyword evidence="2" id="KW-1185">Reference proteome</keyword>
<dbReference type="Proteomes" id="UP000029734">
    <property type="component" value="Unassembled WGS sequence"/>
</dbReference>
<reference evidence="1 2" key="1">
    <citation type="submission" date="2014-08" db="EMBL/GenBank/DDBJ databases">
        <authorList>
            <person name="den Bakker H.C."/>
        </authorList>
    </citation>
    <scope>NUCLEOTIDE SEQUENCE [LARGE SCALE GENOMIC DNA]</scope>
    <source>
        <strain evidence="1 2">DSM 18334</strain>
    </source>
</reference>
<dbReference type="EMBL" id="JQCR01000003">
    <property type="protein sequence ID" value="KGE17745.1"/>
    <property type="molecule type" value="Genomic_DNA"/>
</dbReference>
<gene>
    <name evidence="1" type="ORF">PWYN_24615</name>
</gene>
<protein>
    <recommendedName>
        <fullName evidence="3">DUF4303 domain-containing protein</fullName>
    </recommendedName>
</protein>
<organism evidence="1 2">
    <name type="scientific">Paenibacillus wynnii</name>
    <dbReference type="NCBI Taxonomy" id="268407"/>
    <lineage>
        <taxon>Bacteria</taxon>
        <taxon>Bacillati</taxon>
        <taxon>Bacillota</taxon>
        <taxon>Bacilli</taxon>
        <taxon>Bacillales</taxon>
        <taxon>Paenibacillaceae</taxon>
        <taxon>Paenibacillus</taxon>
    </lineage>
</organism>
<dbReference type="RefSeq" id="WP_036657004.1">
    <property type="nucleotide sequence ID" value="NZ_JQCR01000003.1"/>
</dbReference>
<sequence length="177" mass="20707">MGKNQLLEEMKKDMLREIQVAVKEIKLDESDEVCYISLLGTDYEPVLGLITLGIKSYRDKMIKEEHPQELWYLWNSGEMPVEYQVGLEKVLSSFQEKQEKFVEQIGDNEWEEYWEACQDVRFEVAYQLNSLDWSGILPVTSDFVLFSDWEAIDVENGDLERSIPKEKLLILKESSLA</sequence>
<reference evidence="1 2" key="2">
    <citation type="submission" date="2014-10" db="EMBL/GenBank/DDBJ databases">
        <title>Comparative genomics of the Paenibacillus odorifer group.</title>
        <authorList>
            <person name="Tsai Y.-C."/>
            <person name="Martin N."/>
            <person name="Korlach J."/>
            <person name="Wiedmann M."/>
        </authorList>
    </citation>
    <scope>NUCLEOTIDE SEQUENCE [LARGE SCALE GENOMIC DNA]</scope>
    <source>
        <strain evidence="1 2">DSM 18334</strain>
    </source>
</reference>
<accession>A0A098M5C0</accession>
<comment type="caution">
    <text evidence="1">The sequence shown here is derived from an EMBL/GenBank/DDBJ whole genome shotgun (WGS) entry which is preliminary data.</text>
</comment>
<name>A0A098M5C0_9BACL</name>
<dbReference type="eggNOG" id="ENOG50306EH">
    <property type="taxonomic scope" value="Bacteria"/>
</dbReference>
<evidence type="ECO:0008006" key="3">
    <source>
        <dbReference type="Google" id="ProtNLM"/>
    </source>
</evidence>
<dbReference type="OrthoDB" id="2603950at2"/>